<accession>A0A4Y7TXD0</accession>
<dbReference type="Proteomes" id="UP000298030">
    <property type="component" value="Unassembled WGS sequence"/>
</dbReference>
<name>A0A4Y7TXD0_COPMI</name>
<dbReference type="EMBL" id="QPFP01000002">
    <property type="protein sequence ID" value="TEB38833.1"/>
    <property type="molecule type" value="Genomic_DNA"/>
</dbReference>
<proteinExistence type="predicted"/>
<protein>
    <submittedName>
        <fullName evidence="2">Metallo-dependent hydrolase</fullName>
    </submittedName>
</protein>
<sequence>MTPSLSPEVLRHVVDVHCHPTDSGAVSKESVQALEITICAMSSHKADQNRVAALAEENPDKVVPCFGYHPWFSHLVSLDDSLNKVEHYRKLFLHGAPPSKQEEFNQIFNRLLPILPDPYPLAEILGDVRYNLVRFPNAMVGEVGLDRVFRVPFDYFADQRELTPFTIPLEHQIAILEAQFELAIELKRNVSIHSVKAQQATIDLFKRLAEQHEERWYRISVDMHSCGFSPETWRDTEKAFPNVFISLSTVINHKHSNLTRLIAMASPNRLLVESDYNDINMCTSQTLEILWLIAEAKGWAIEVGWVEELKETEWGAVRRLAENWQRFRIGGHSPPSRSKQARKKRLLESASESES</sequence>
<dbReference type="OrthoDB" id="413993at2759"/>
<gene>
    <name evidence="2" type="ORF">FA13DRAFT_1680463</name>
</gene>
<dbReference type="GO" id="GO:0016788">
    <property type="term" value="F:hydrolase activity, acting on ester bonds"/>
    <property type="evidence" value="ECO:0007669"/>
    <property type="project" value="InterPro"/>
</dbReference>
<dbReference type="PANTHER" id="PTHR47345:SF1">
    <property type="entry name" value="CUT9-INTERACTING PROTEIN SCN1"/>
    <property type="match status" value="1"/>
</dbReference>
<dbReference type="Pfam" id="PF01026">
    <property type="entry name" value="TatD_DNase"/>
    <property type="match status" value="1"/>
</dbReference>
<comment type="caution">
    <text evidence="2">The sequence shown here is derived from an EMBL/GenBank/DDBJ whole genome shotgun (WGS) entry which is preliminary data.</text>
</comment>
<reference evidence="2 3" key="1">
    <citation type="journal article" date="2019" name="Nat. Ecol. Evol.">
        <title>Megaphylogeny resolves global patterns of mushroom evolution.</title>
        <authorList>
            <person name="Varga T."/>
            <person name="Krizsan K."/>
            <person name="Foldi C."/>
            <person name="Dima B."/>
            <person name="Sanchez-Garcia M."/>
            <person name="Sanchez-Ramirez S."/>
            <person name="Szollosi G.J."/>
            <person name="Szarkandi J.G."/>
            <person name="Papp V."/>
            <person name="Albert L."/>
            <person name="Andreopoulos W."/>
            <person name="Angelini C."/>
            <person name="Antonin V."/>
            <person name="Barry K.W."/>
            <person name="Bougher N.L."/>
            <person name="Buchanan P."/>
            <person name="Buyck B."/>
            <person name="Bense V."/>
            <person name="Catcheside P."/>
            <person name="Chovatia M."/>
            <person name="Cooper J."/>
            <person name="Damon W."/>
            <person name="Desjardin D."/>
            <person name="Finy P."/>
            <person name="Geml J."/>
            <person name="Haridas S."/>
            <person name="Hughes K."/>
            <person name="Justo A."/>
            <person name="Karasinski D."/>
            <person name="Kautmanova I."/>
            <person name="Kiss B."/>
            <person name="Kocsube S."/>
            <person name="Kotiranta H."/>
            <person name="LaButti K.M."/>
            <person name="Lechner B.E."/>
            <person name="Liimatainen K."/>
            <person name="Lipzen A."/>
            <person name="Lukacs Z."/>
            <person name="Mihaltcheva S."/>
            <person name="Morgado L.N."/>
            <person name="Niskanen T."/>
            <person name="Noordeloos M.E."/>
            <person name="Ohm R.A."/>
            <person name="Ortiz-Santana B."/>
            <person name="Ovrebo C."/>
            <person name="Racz N."/>
            <person name="Riley R."/>
            <person name="Savchenko A."/>
            <person name="Shiryaev A."/>
            <person name="Soop K."/>
            <person name="Spirin V."/>
            <person name="Szebenyi C."/>
            <person name="Tomsovsky M."/>
            <person name="Tulloss R.E."/>
            <person name="Uehling J."/>
            <person name="Grigoriev I.V."/>
            <person name="Vagvolgyi C."/>
            <person name="Papp T."/>
            <person name="Martin F.M."/>
            <person name="Miettinen O."/>
            <person name="Hibbett D.S."/>
            <person name="Nagy L.G."/>
        </authorList>
    </citation>
    <scope>NUCLEOTIDE SEQUENCE [LARGE SCALE GENOMIC DNA]</scope>
    <source>
        <strain evidence="2 3">FP101781</strain>
    </source>
</reference>
<evidence type="ECO:0000313" key="2">
    <source>
        <dbReference type="EMBL" id="TEB38833.1"/>
    </source>
</evidence>
<feature type="region of interest" description="Disordered" evidence="1">
    <location>
        <begin position="331"/>
        <end position="355"/>
    </location>
</feature>
<organism evidence="2 3">
    <name type="scientific">Coprinellus micaceus</name>
    <name type="common">Glistening ink-cap mushroom</name>
    <name type="synonym">Coprinus micaceus</name>
    <dbReference type="NCBI Taxonomy" id="71717"/>
    <lineage>
        <taxon>Eukaryota</taxon>
        <taxon>Fungi</taxon>
        <taxon>Dikarya</taxon>
        <taxon>Basidiomycota</taxon>
        <taxon>Agaricomycotina</taxon>
        <taxon>Agaricomycetes</taxon>
        <taxon>Agaricomycetidae</taxon>
        <taxon>Agaricales</taxon>
        <taxon>Agaricineae</taxon>
        <taxon>Psathyrellaceae</taxon>
        <taxon>Coprinellus</taxon>
    </lineage>
</organism>
<evidence type="ECO:0000256" key="1">
    <source>
        <dbReference type="SAM" id="MobiDB-lite"/>
    </source>
</evidence>
<dbReference type="SUPFAM" id="SSF51556">
    <property type="entry name" value="Metallo-dependent hydrolases"/>
    <property type="match status" value="1"/>
</dbReference>
<evidence type="ECO:0000313" key="3">
    <source>
        <dbReference type="Proteomes" id="UP000298030"/>
    </source>
</evidence>
<dbReference type="AlphaFoldDB" id="A0A4Y7TXD0"/>
<dbReference type="InterPro" id="IPR001130">
    <property type="entry name" value="TatD-like"/>
</dbReference>
<dbReference type="InterPro" id="IPR032466">
    <property type="entry name" value="Metal_Hydrolase"/>
</dbReference>
<dbReference type="InterPro" id="IPR053044">
    <property type="entry name" value="Metallo-hydrolase/TatD-type"/>
</dbReference>
<keyword evidence="2" id="KW-0378">Hydrolase</keyword>
<dbReference type="PANTHER" id="PTHR47345">
    <property type="entry name" value="CUT9-INTERACTING PROTEIN SCN1"/>
    <property type="match status" value="1"/>
</dbReference>
<keyword evidence="3" id="KW-1185">Reference proteome</keyword>
<dbReference type="Gene3D" id="3.20.20.140">
    <property type="entry name" value="Metal-dependent hydrolases"/>
    <property type="match status" value="1"/>
</dbReference>